<dbReference type="InterPro" id="IPR027417">
    <property type="entry name" value="P-loop_NTPase"/>
</dbReference>
<dbReference type="InterPro" id="IPR003593">
    <property type="entry name" value="AAA+_ATPase"/>
</dbReference>
<dbReference type="Gene3D" id="3.40.50.300">
    <property type="entry name" value="P-loop containing nucleotide triphosphate hydrolases"/>
    <property type="match status" value="2"/>
</dbReference>
<dbReference type="InterPro" id="IPR036640">
    <property type="entry name" value="ABC1_TM_sf"/>
</dbReference>
<evidence type="ECO:0000313" key="13">
    <source>
        <dbReference type="EMBL" id="KAG5482882.1"/>
    </source>
</evidence>
<dbReference type="GO" id="GO:0090374">
    <property type="term" value="P:oligopeptide export from mitochondrion"/>
    <property type="evidence" value="ECO:0007669"/>
    <property type="project" value="TreeGrafter"/>
</dbReference>
<evidence type="ECO:0000313" key="14">
    <source>
        <dbReference type="Proteomes" id="UP000673552"/>
    </source>
</evidence>
<gene>
    <name evidence="13" type="ORF">LSCM1_06916</name>
</gene>
<feature type="region of interest" description="Disordered" evidence="9">
    <location>
        <begin position="1"/>
        <end position="64"/>
    </location>
</feature>
<keyword evidence="4 10" id="KW-0812">Transmembrane</keyword>
<feature type="transmembrane region" description="Helical" evidence="10">
    <location>
        <begin position="230"/>
        <end position="250"/>
    </location>
</feature>
<dbReference type="PROSITE" id="PS50893">
    <property type="entry name" value="ABC_TRANSPORTER_2"/>
    <property type="match status" value="2"/>
</dbReference>
<name>A0A836HB33_9TRYP</name>
<evidence type="ECO:0000256" key="2">
    <source>
        <dbReference type="ARBA" id="ARBA00007577"/>
    </source>
</evidence>
<dbReference type="PROSITE" id="PS00211">
    <property type="entry name" value="ABC_TRANSPORTER_1"/>
    <property type="match status" value="2"/>
</dbReference>
<keyword evidence="6" id="KW-0067">ATP-binding</keyword>
<dbReference type="InterPro" id="IPR017871">
    <property type="entry name" value="ABC_transporter-like_CS"/>
</dbReference>
<keyword evidence="7 10" id="KW-1133">Transmembrane helix</keyword>
<feature type="transmembrane region" description="Helical" evidence="10">
    <location>
        <begin position="862"/>
        <end position="882"/>
    </location>
</feature>
<dbReference type="Pfam" id="PF00664">
    <property type="entry name" value="ABC_membrane"/>
    <property type="match status" value="2"/>
</dbReference>
<dbReference type="CDD" id="cd18578">
    <property type="entry name" value="ABC_6TM_Pgp_ABCB1_D2_like"/>
    <property type="match status" value="1"/>
</dbReference>
<evidence type="ECO:0000259" key="12">
    <source>
        <dbReference type="PROSITE" id="PS50929"/>
    </source>
</evidence>
<comment type="caution">
    <text evidence="13">The sequence shown here is derived from an EMBL/GenBank/DDBJ whole genome shotgun (WGS) entry which is preliminary data.</text>
</comment>
<evidence type="ECO:0000256" key="6">
    <source>
        <dbReference type="ARBA" id="ARBA00022840"/>
    </source>
</evidence>
<evidence type="ECO:0000256" key="5">
    <source>
        <dbReference type="ARBA" id="ARBA00022741"/>
    </source>
</evidence>
<feature type="transmembrane region" description="Helical" evidence="10">
    <location>
        <begin position="735"/>
        <end position="754"/>
    </location>
</feature>
<evidence type="ECO:0000256" key="9">
    <source>
        <dbReference type="SAM" id="MobiDB-lite"/>
    </source>
</evidence>
<sequence>MPGNSHEPFKGRGGDVPAFSATEDLEGHGNDDEVELKVAEDKSKSDTDATPTVSPEADSADGNVKHSTERVSVLGIFKYADKKDVALMVIGLFAAMVGGAGTPAFSFALGSLVQDLLAADPEYSAKKSALIMTFIGIGVSVACMVHVGCWCVAAARQVSRLRLRYLSAVLRQDMGWHDTHKPGELTARMTGDTRIIQNGINDRLSQGVLNMSMGVFGFTFGFAFCWELTLVMMGMMPLVALAGALLGSVLSKASSESRKQFAVAGSIATEVIENVRTVQVFGREEHEVDRFHAAARLSEKPGLKRELTSSLCIGITTGIIILTYAVVFFVAEYLIVSGRTSVGRVVSVFSAVLFGSMGIGFFFPSLTAFSEARAAAYVLFHTISRVPEIDIDAGGTPVTGFHRELRFEHVRFSYPTRPDQVLFTDLSLTIQRGQKVAFSGASGCGKSSIIGLIQRFYDPAAGDVLVDGVNMRELDLLQWRDQIGIVSQEPSLFAGSILENVRVGKPDATLEEVETACKQANIHDTIMGLPDKYDTAVGVVASQLSGGQKQRIAIARALVKRPAILLLDEATSALDRKSEVEVQAALDQLMQRSNMTIIVIAHRLATIRNVDRIYFVSHDGVHGSVISEQGTYDELMSTGGMFAAVAKSQGSAGSGATTGAGTGDATAKCDAKEIAAVKDEDRLNQFLDAEQLAQLDAEAPQTERHKVPIEKLADWEVAQTSVSSWRLLKLNRERYWALALGLVGSLMAGAVAPINSILLGRLMNALATYQAVRDREHLKDMINKNAPLFVVIAASAFFGWLLQFFYGYAGEHLTVKLRTLLFKQILRQDMAFFDTPGRDAGTLSGMLSGDCEAIHQLCGPVIGTRIQIACTVVVGVVIGFFFQWKLAFIATACLPLIMLASFMEQIMMMGTNQKREGDIDETVATESLLNVRTVASFNLKSARTAAYARLLQRELPRTVHRNIIVGVIYGASQFVYYASFALCYWFGGKLISRGEATFEQVNIASLSVLMGAISAGEAGGFASKVGDARKACRRVFSVIDRVPDVDVADPTRTKVVDLSATESGVAGCDITLRQAKFIYPARPDQIVLNAVDLDFPAGSSNGLMGETGCGKSTIVQLLACFYVPRCGQLRINHRVPIEDLDIAAWRRNLSIVLQEPDLFSGTVRDNIAYSTGVTGTSAESMEATQAEVEQAARWACVHDEIMAMPEGYDTQVGYKGRALSGGQKQRVAIARALLRPTTHVLLLDEATSALDNATQAKVLAGIDEYLEARRRSGRAVTVISIAHRLTTIRHCDQIVVLGSGRVIEKGSHDELMALGGEYRTRWKMYAESISMQ</sequence>
<dbReference type="InterPro" id="IPR003439">
    <property type="entry name" value="ABC_transporter-like_ATP-bd"/>
</dbReference>
<evidence type="ECO:0000256" key="10">
    <source>
        <dbReference type="SAM" id="Phobius"/>
    </source>
</evidence>
<dbReference type="OrthoDB" id="6500128at2759"/>
<dbReference type="CDD" id="cd18577">
    <property type="entry name" value="ABC_6TM_Pgp_ABCB1_D1_like"/>
    <property type="match status" value="1"/>
</dbReference>
<evidence type="ECO:0000256" key="3">
    <source>
        <dbReference type="ARBA" id="ARBA00022448"/>
    </source>
</evidence>
<keyword evidence="5" id="KW-0547">Nucleotide-binding</keyword>
<evidence type="ECO:0000256" key="4">
    <source>
        <dbReference type="ARBA" id="ARBA00022692"/>
    </source>
</evidence>
<dbReference type="SMART" id="SM00382">
    <property type="entry name" value="AAA"/>
    <property type="match status" value="2"/>
</dbReference>
<comment type="similarity">
    <text evidence="2">Belongs to the ABC transporter superfamily. ABCB family. Multidrug resistance exporter (TC 3.A.1.201) subfamily.</text>
</comment>
<dbReference type="PROSITE" id="PS50929">
    <property type="entry name" value="ABC_TM1F"/>
    <property type="match status" value="2"/>
</dbReference>
<organism evidence="13 14">
    <name type="scientific">Leishmania martiniquensis</name>
    <dbReference type="NCBI Taxonomy" id="1580590"/>
    <lineage>
        <taxon>Eukaryota</taxon>
        <taxon>Discoba</taxon>
        <taxon>Euglenozoa</taxon>
        <taxon>Kinetoplastea</taxon>
        <taxon>Metakinetoplastina</taxon>
        <taxon>Trypanosomatida</taxon>
        <taxon>Trypanosomatidae</taxon>
        <taxon>Leishmaniinae</taxon>
        <taxon>Leishmania</taxon>
    </lineage>
</organism>
<proteinExistence type="inferred from homology"/>
<dbReference type="GO" id="GO:0015421">
    <property type="term" value="F:ABC-type oligopeptide transporter activity"/>
    <property type="evidence" value="ECO:0007669"/>
    <property type="project" value="TreeGrafter"/>
</dbReference>
<feature type="domain" description="ABC transmembrane type-1" evidence="12">
    <location>
        <begin position="739"/>
        <end position="1027"/>
    </location>
</feature>
<evidence type="ECO:0000259" key="11">
    <source>
        <dbReference type="PROSITE" id="PS50893"/>
    </source>
</evidence>
<keyword evidence="3" id="KW-0813">Transport</keyword>
<evidence type="ECO:0000256" key="1">
    <source>
        <dbReference type="ARBA" id="ARBA00004141"/>
    </source>
</evidence>
<dbReference type="InterPro" id="IPR039421">
    <property type="entry name" value="Type_1_exporter"/>
</dbReference>
<feature type="domain" description="ABC transporter" evidence="11">
    <location>
        <begin position="1072"/>
        <end position="1324"/>
    </location>
</feature>
<dbReference type="Proteomes" id="UP000673552">
    <property type="component" value="Unassembled WGS sequence"/>
</dbReference>
<dbReference type="FunFam" id="3.40.50.300:FF:000836">
    <property type="entry name" value="ABC transporter B family member 25"/>
    <property type="match status" value="2"/>
</dbReference>
<protein>
    <recommendedName>
        <fullName evidence="15">p-glycoprotein</fullName>
    </recommendedName>
</protein>
<feature type="transmembrane region" description="Helical" evidence="10">
    <location>
        <begin position="342"/>
        <end position="363"/>
    </location>
</feature>
<reference evidence="14" key="1">
    <citation type="journal article" date="2021" name="Microbiol. Resour. Announc.">
        <title>LGAAP: Leishmaniinae Genome Assembly and Annotation Pipeline.</title>
        <authorList>
            <person name="Almutairi H."/>
            <person name="Urbaniak M.D."/>
            <person name="Bates M.D."/>
            <person name="Jariyapan N."/>
            <person name="Kwakye-Nuako G."/>
            <person name="Thomaz-Soccol V."/>
            <person name="Al-Salem W.S."/>
            <person name="Dillon R.J."/>
            <person name="Bates P.A."/>
            <person name="Gatherer D."/>
        </authorList>
    </citation>
    <scope>NUCLEOTIDE SEQUENCE [LARGE SCALE GENOMIC DNA]</scope>
</reference>
<keyword evidence="8 10" id="KW-0472">Membrane</keyword>
<keyword evidence="14" id="KW-1185">Reference proteome</keyword>
<reference evidence="14" key="2">
    <citation type="journal article" date="2021" name="Sci. Data">
        <title>Chromosome-scale genome sequencing, assembly and annotation of six genomes from subfamily Leishmaniinae.</title>
        <authorList>
            <person name="Almutairi H."/>
            <person name="Urbaniak M.D."/>
            <person name="Bates M.D."/>
            <person name="Jariyapan N."/>
            <person name="Kwakye-Nuako G."/>
            <person name="Thomaz Soccol V."/>
            <person name="Al-Salem W.S."/>
            <person name="Dillon R.J."/>
            <person name="Bates P.A."/>
            <person name="Gatherer D."/>
        </authorList>
    </citation>
    <scope>NUCLEOTIDE SEQUENCE [LARGE SCALE GENOMIC DNA]</scope>
</reference>
<dbReference type="Pfam" id="PF00005">
    <property type="entry name" value="ABC_tran"/>
    <property type="match status" value="2"/>
</dbReference>
<dbReference type="GO" id="GO:0005524">
    <property type="term" value="F:ATP binding"/>
    <property type="evidence" value="ECO:0007669"/>
    <property type="project" value="UniProtKB-KW"/>
</dbReference>
<dbReference type="KEGG" id="lmat:92516829"/>
<feature type="domain" description="ABC transporter" evidence="11">
    <location>
        <begin position="405"/>
        <end position="644"/>
    </location>
</feature>
<dbReference type="InterPro" id="IPR011527">
    <property type="entry name" value="ABC1_TM_dom"/>
</dbReference>
<feature type="transmembrane region" description="Helical" evidence="10">
    <location>
        <begin position="788"/>
        <end position="809"/>
    </location>
</feature>
<dbReference type="Gene3D" id="1.20.1560.10">
    <property type="entry name" value="ABC transporter type 1, transmembrane domain"/>
    <property type="match status" value="1"/>
</dbReference>
<feature type="transmembrane region" description="Helical" evidence="10">
    <location>
        <begin position="963"/>
        <end position="987"/>
    </location>
</feature>
<dbReference type="CDD" id="cd03249">
    <property type="entry name" value="ABC_MTABC3_MDL1_MDL2"/>
    <property type="match status" value="1"/>
</dbReference>
<evidence type="ECO:0000256" key="8">
    <source>
        <dbReference type="ARBA" id="ARBA00023136"/>
    </source>
</evidence>
<evidence type="ECO:0008006" key="15">
    <source>
        <dbReference type="Google" id="ProtNLM"/>
    </source>
</evidence>
<feature type="transmembrane region" description="Helical" evidence="10">
    <location>
        <begin position="85"/>
        <end position="109"/>
    </location>
</feature>
<dbReference type="GO" id="GO:0016887">
    <property type="term" value="F:ATP hydrolysis activity"/>
    <property type="evidence" value="ECO:0007669"/>
    <property type="project" value="InterPro"/>
</dbReference>
<dbReference type="RefSeq" id="XP_067179988.1">
    <property type="nucleotide sequence ID" value="XM_067324317.1"/>
</dbReference>
<accession>A0A836HB33</accession>
<feature type="compositionally biased region" description="Basic and acidic residues" evidence="9">
    <location>
        <begin position="25"/>
        <end position="47"/>
    </location>
</feature>
<feature type="transmembrane region" description="Helical" evidence="10">
    <location>
        <begin position="129"/>
        <end position="155"/>
    </location>
</feature>
<dbReference type="PANTHER" id="PTHR43394:SF27">
    <property type="entry name" value="ATP-DEPENDENT TRANSLOCASE ABCB1-LIKE"/>
    <property type="match status" value="1"/>
</dbReference>
<dbReference type="GO" id="GO:0005743">
    <property type="term" value="C:mitochondrial inner membrane"/>
    <property type="evidence" value="ECO:0007669"/>
    <property type="project" value="TreeGrafter"/>
</dbReference>
<dbReference type="EMBL" id="JAFEUZ010000015">
    <property type="protein sequence ID" value="KAG5482882.1"/>
    <property type="molecule type" value="Genomic_DNA"/>
</dbReference>
<feature type="domain" description="ABC transmembrane type-1" evidence="12">
    <location>
        <begin position="89"/>
        <end position="371"/>
    </location>
</feature>
<feature type="transmembrane region" description="Helical" evidence="10">
    <location>
        <begin position="207"/>
        <end position="224"/>
    </location>
</feature>
<dbReference type="PANTHER" id="PTHR43394">
    <property type="entry name" value="ATP-DEPENDENT PERMEASE MDL1, MITOCHONDRIAL"/>
    <property type="match status" value="1"/>
</dbReference>
<dbReference type="GeneID" id="92516829"/>
<dbReference type="SUPFAM" id="SSF90123">
    <property type="entry name" value="ABC transporter transmembrane region"/>
    <property type="match status" value="2"/>
</dbReference>
<evidence type="ECO:0000256" key="7">
    <source>
        <dbReference type="ARBA" id="ARBA00022989"/>
    </source>
</evidence>
<comment type="subcellular location">
    <subcellularLocation>
        <location evidence="1">Membrane</location>
        <topology evidence="1">Multi-pass membrane protein</topology>
    </subcellularLocation>
</comment>
<dbReference type="SUPFAM" id="SSF52540">
    <property type="entry name" value="P-loop containing nucleoside triphosphate hydrolases"/>
    <property type="match status" value="2"/>
</dbReference>
<feature type="transmembrane region" description="Helical" evidence="10">
    <location>
        <begin position="311"/>
        <end position="336"/>
    </location>
</feature>
<feature type="transmembrane region" description="Helical" evidence="10">
    <location>
        <begin position="888"/>
        <end position="907"/>
    </location>
</feature>